<keyword evidence="2" id="KW-1185">Reference proteome</keyword>
<dbReference type="Proteomes" id="UP000821845">
    <property type="component" value="Chromosome 5"/>
</dbReference>
<accession>A0ACB7S8I5</accession>
<gene>
    <name evidence="1" type="ORF">HPB50_012273</name>
</gene>
<dbReference type="EMBL" id="CM023485">
    <property type="protein sequence ID" value="KAH6930261.1"/>
    <property type="molecule type" value="Genomic_DNA"/>
</dbReference>
<organism evidence="1 2">
    <name type="scientific">Hyalomma asiaticum</name>
    <name type="common">Tick</name>
    <dbReference type="NCBI Taxonomy" id="266040"/>
    <lineage>
        <taxon>Eukaryota</taxon>
        <taxon>Metazoa</taxon>
        <taxon>Ecdysozoa</taxon>
        <taxon>Arthropoda</taxon>
        <taxon>Chelicerata</taxon>
        <taxon>Arachnida</taxon>
        <taxon>Acari</taxon>
        <taxon>Parasitiformes</taxon>
        <taxon>Ixodida</taxon>
        <taxon>Ixodoidea</taxon>
        <taxon>Ixodidae</taxon>
        <taxon>Hyalomminae</taxon>
        <taxon>Hyalomma</taxon>
    </lineage>
</organism>
<sequence length="155" mass="16437">MSTCRLCLSAERRLRATGVSANARKEDSYASLTGRRRAASLPAASGLCPGVRDPRDVAACTGAAARHRVDGDPATDGGAAWGSSRCHPGPPPVNHVLDGRLHGRRSSSAYRPASLSPIDSDITPTNGRLGFLVFDQAVLKHRILRAFLIFSSFCP</sequence>
<evidence type="ECO:0000313" key="1">
    <source>
        <dbReference type="EMBL" id="KAH6930261.1"/>
    </source>
</evidence>
<comment type="caution">
    <text evidence="1">The sequence shown here is derived from an EMBL/GenBank/DDBJ whole genome shotgun (WGS) entry which is preliminary data.</text>
</comment>
<evidence type="ECO:0000313" key="2">
    <source>
        <dbReference type="Proteomes" id="UP000821845"/>
    </source>
</evidence>
<name>A0ACB7S8I5_HYAAI</name>
<proteinExistence type="predicted"/>
<reference evidence="1" key="1">
    <citation type="submission" date="2020-05" db="EMBL/GenBank/DDBJ databases">
        <title>Large-scale comparative analyses of tick genomes elucidate their genetic diversity and vector capacities.</title>
        <authorList>
            <person name="Jia N."/>
            <person name="Wang J."/>
            <person name="Shi W."/>
            <person name="Du L."/>
            <person name="Sun Y."/>
            <person name="Zhan W."/>
            <person name="Jiang J."/>
            <person name="Wang Q."/>
            <person name="Zhang B."/>
            <person name="Ji P."/>
            <person name="Sakyi L.B."/>
            <person name="Cui X."/>
            <person name="Yuan T."/>
            <person name="Jiang B."/>
            <person name="Yang W."/>
            <person name="Lam T.T.-Y."/>
            <person name="Chang Q."/>
            <person name="Ding S."/>
            <person name="Wang X."/>
            <person name="Zhu J."/>
            <person name="Ruan X."/>
            <person name="Zhao L."/>
            <person name="Wei J."/>
            <person name="Que T."/>
            <person name="Du C."/>
            <person name="Cheng J."/>
            <person name="Dai P."/>
            <person name="Han X."/>
            <person name="Huang E."/>
            <person name="Gao Y."/>
            <person name="Liu J."/>
            <person name="Shao H."/>
            <person name="Ye R."/>
            <person name="Li L."/>
            <person name="Wei W."/>
            <person name="Wang X."/>
            <person name="Wang C."/>
            <person name="Yang T."/>
            <person name="Huo Q."/>
            <person name="Li W."/>
            <person name="Guo W."/>
            <person name="Chen H."/>
            <person name="Zhou L."/>
            <person name="Ni X."/>
            <person name="Tian J."/>
            <person name="Zhou Y."/>
            <person name="Sheng Y."/>
            <person name="Liu T."/>
            <person name="Pan Y."/>
            <person name="Xia L."/>
            <person name="Li J."/>
            <person name="Zhao F."/>
            <person name="Cao W."/>
        </authorList>
    </citation>
    <scope>NUCLEOTIDE SEQUENCE</scope>
    <source>
        <strain evidence="1">Hyas-2018</strain>
    </source>
</reference>
<protein>
    <submittedName>
        <fullName evidence="1">Uncharacterized protein</fullName>
    </submittedName>
</protein>